<dbReference type="Gene3D" id="1.10.357.10">
    <property type="entry name" value="Tetracycline Repressor, domain 2"/>
    <property type="match status" value="1"/>
</dbReference>
<dbReference type="PANTHER" id="PTHR30055:SF234">
    <property type="entry name" value="HTH-TYPE TRANSCRIPTIONAL REGULATOR BETI"/>
    <property type="match status" value="1"/>
</dbReference>
<keyword evidence="2 4" id="KW-0238">DNA-binding</keyword>
<accession>A0A5B0DVZ1</accession>
<gene>
    <name evidence="6" type="ORF">FPY71_06500</name>
</gene>
<evidence type="ECO:0000256" key="1">
    <source>
        <dbReference type="ARBA" id="ARBA00023015"/>
    </source>
</evidence>
<dbReference type="AlphaFoldDB" id="A0A5B0DVZ1"/>
<protein>
    <submittedName>
        <fullName evidence="6">TetR/AcrR family transcriptional regulator</fullName>
    </submittedName>
</protein>
<dbReference type="Pfam" id="PF14246">
    <property type="entry name" value="TetR_C_7"/>
    <property type="match status" value="1"/>
</dbReference>
<dbReference type="PRINTS" id="PR00455">
    <property type="entry name" value="HTHTETR"/>
</dbReference>
<evidence type="ECO:0000256" key="2">
    <source>
        <dbReference type="ARBA" id="ARBA00023125"/>
    </source>
</evidence>
<dbReference type="PANTHER" id="PTHR30055">
    <property type="entry name" value="HTH-TYPE TRANSCRIPTIONAL REGULATOR RUTR"/>
    <property type="match status" value="1"/>
</dbReference>
<feature type="domain" description="HTH tetR-type" evidence="5">
    <location>
        <begin position="9"/>
        <end position="69"/>
    </location>
</feature>
<dbReference type="OrthoDB" id="9787680at2"/>
<evidence type="ECO:0000259" key="5">
    <source>
        <dbReference type="PROSITE" id="PS50977"/>
    </source>
</evidence>
<evidence type="ECO:0000256" key="3">
    <source>
        <dbReference type="ARBA" id="ARBA00023163"/>
    </source>
</evidence>
<keyword evidence="7" id="KW-1185">Reference proteome</keyword>
<evidence type="ECO:0000313" key="7">
    <source>
        <dbReference type="Proteomes" id="UP000324738"/>
    </source>
</evidence>
<proteinExistence type="predicted"/>
<dbReference type="InterPro" id="IPR050109">
    <property type="entry name" value="HTH-type_TetR-like_transc_reg"/>
</dbReference>
<dbReference type="PROSITE" id="PS50977">
    <property type="entry name" value="HTH_TETR_2"/>
    <property type="match status" value="1"/>
</dbReference>
<dbReference type="Proteomes" id="UP000324738">
    <property type="component" value="Unassembled WGS sequence"/>
</dbReference>
<sequence length="207" mass="23863">MENPVLSSDALRQRILASATKLFMVRGFQETSIEEIARDAATTKRSLYSRYASKMKLFEDVVHNVLKTISPRDFVRPRSDGVEQRLTELGHYIVRLCFQPSSRDCFRIMLAESWKFPEIANLWFRLTVTLRDVVQKVLDVAVRYGELCPGNNKVRAGQFLALVATEPMRLALSSEFRLVFTSEHERHVQQCVELFLHGCSSHSRKLK</sequence>
<feature type="DNA-binding region" description="H-T-H motif" evidence="4">
    <location>
        <begin position="32"/>
        <end position="51"/>
    </location>
</feature>
<dbReference type="Pfam" id="PF00440">
    <property type="entry name" value="TetR_N"/>
    <property type="match status" value="1"/>
</dbReference>
<dbReference type="Gene3D" id="1.10.10.60">
    <property type="entry name" value="Homeodomain-like"/>
    <property type="match status" value="1"/>
</dbReference>
<dbReference type="InterPro" id="IPR036271">
    <property type="entry name" value="Tet_transcr_reg_TetR-rel_C_sf"/>
</dbReference>
<dbReference type="InterPro" id="IPR009057">
    <property type="entry name" value="Homeodomain-like_sf"/>
</dbReference>
<dbReference type="GO" id="GO:0003700">
    <property type="term" value="F:DNA-binding transcription factor activity"/>
    <property type="evidence" value="ECO:0007669"/>
    <property type="project" value="TreeGrafter"/>
</dbReference>
<dbReference type="InterPro" id="IPR039536">
    <property type="entry name" value="TetR_C_Proteobacteria"/>
</dbReference>
<dbReference type="EMBL" id="VTWH01000002">
    <property type="protein sequence ID" value="KAA0970182.1"/>
    <property type="molecule type" value="Genomic_DNA"/>
</dbReference>
<keyword evidence="3" id="KW-0804">Transcription</keyword>
<keyword evidence="1" id="KW-0805">Transcription regulation</keyword>
<evidence type="ECO:0000313" key="6">
    <source>
        <dbReference type="EMBL" id="KAA0970182.1"/>
    </source>
</evidence>
<evidence type="ECO:0000256" key="4">
    <source>
        <dbReference type="PROSITE-ProRule" id="PRU00335"/>
    </source>
</evidence>
<dbReference type="RefSeq" id="WP_149298917.1">
    <property type="nucleotide sequence ID" value="NZ_VTWH01000002.1"/>
</dbReference>
<name>A0A5B0DVZ1_9HYPH</name>
<dbReference type="SUPFAM" id="SSF48498">
    <property type="entry name" value="Tetracyclin repressor-like, C-terminal domain"/>
    <property type="match status" value="1"/>
</dbReference>
<reference evidence="6 7" key="1">
    <citation type="submission" date="2019-08" db="EMBL/GenBank/DDBJ databases">
        <title>Aureimonas fodiniaquatilis sp. nov., isolated from a coal mine wastewater.</title>
        <authorList>
            <person name="Kim W."/>
        </authorList>
    </citation>
    <scope>NUCLEOTIDE SEQUENCE [LARGE SCALE GENOMIC DNA]</scope>
    <source>
        <strain evidence="6 7">CAU 1482</strain>
    </source>
</reference>
<dbReference type="SUPFAM" id="SSF46689">
    <property type="entry name" value="Homeodomain-like"/>
    <property type="match status" value="1"/>
</dbReference>
<comment type="caution">
    <text evidence="6">The sequence shown here is derived from an EMBL/GenBank/DDBJ whole genome shotgun (WGS) entry which is preliminary data.</text>
</comment>
<dbReference type="GO" id="GO:0000976">
    <property type="term" value="F:transcription cis-regulatory region binding"/>
    <property type="evidence" value="ECO:0007669"/>
    <property type="project" value="TreeGrafter"/>
</dbReference>
<dbReference type="InterPro" id="IPR001647">
    <property type="entry name" value="HTH_TetR"/>
</dbReference>
<organism evidence="6 7">
    <name type="scientific">Aureimonas fodinaquatilis</name>
    <dbReference type="NCBI Taxonomy" id="2565783"/>
    <lineage>
        <taxon>Bacteria</taxon>
        <taxon>Pseudomonadati</taxon>
        <taxon>Pseudomonadota</taxon>
        <taxon>Alphaproteobacteria</taxon>
        <taxon>Hyphomicrobiales</taxon>
        <taxon>Aurantimonadaceae</taxon>
        <taxon>Aureimonas</taxon>
    </lineage>
</organism>